<keyword evidence="1 7" id="KW-0444">Lipid biosynthesis</keyword>
<evidence type="ECO:0000256" key="5">
    <source>
        <dbReference type="ARBA" id="ARBA00023098"/>
    </source>
</evidence>
<name>A0A380QC05_YERPU</name>
<keyword evidence="4 7" id="KW-0677">Repeat</keyword>
<sequence>MPSIRLADLAQQLDAQVHGDGDLVITGIASMHSAQPEQITFLSNSRYREQLASCNAGAVVLTEADLPFCKVAALVVENPYFTYARMAQIMDTTPQPAQDIAPSAVISPQATLGEGVSVGANAVIESGVVLGDNVVIGAGCFIGKNTHIGAGSRLWANVSIYHEVVIGQNCLIQSGTVIGADGFGYANDRGNWIKIPQLGSVHIGDRVEIGACTTIDRGALDNTIIGNGVIIDNQCQIAHNVVIGDNTAVAGGVIMAGSLKVGRYCMIGGASVINGHMEICDKVTITGMGMVMRPITEPGLYSSGIPLQPNKMWRKTAALVMNIDGINKRLKVVERKIDKE</sequence>
<comment type="subunit">
    <text evidence="7">Homotrimer.</text>
</comment>
<accession>A0A380QC05</accession>
<evidence type="ECO:0000313" key="9">
    <source>
        <dbReference type="EMBL" id="SUP85256.1"/>
    </source>
</evidence>
<dbReference type="HAMAP" id="MF_00523">
    <property type="entry name" value="LpxD"/>
    <property type="match status" value="1"/>
</dbReference>
<evidence type="ECO:0000313" key="10">
    <source>
        <dbReference type="Proteomes" id="UP000255087"/>
    </source>
</evidence>
<dbReference type="Gene3D" id="3.40.1390.10">
    <property type="entry name" value="MurE/MurF, N-terminal domain"/>
    <property type="match status" value="1"/>
</dbReference>
<dbReference type="InterPro" id="IPR011004">
    <property type="entry name" value="Trimer_LpxA-like_sf"/>
</dbReference>
<evidence type="ECO:0000256" key="4">
    <source>
        <dbReference type="ARBA" id="ARBA00022737"/>
    </source>
</evidence>
<dbReference type="UniPathway" id="UPA00359">
    <property type="reaction ID" value="UER00479"/>
</dbReference>
<dbReference type="EC" id="2.3.1.191" evidence="7"/>
<dbReference type="InterPro" id="IPR001451">
    <property type="entry name" value="Hexapep"/>
</dbReference>
<dbReference type="PANTHER" id="PTHR43378">
    <property type="entry name" value="UDP-3-O-ACYLGLUCOSAMINE N-ACYLTRANSFERASE"/>
    <property type="match status" value="1"/>
</dbReference>
<gene>
    <name evidence="7 9" type="primary">lpxD</name>
    <name evidence="9" type="ORF">NCTC8580_03549</name>
</gene>
<evidence type="ECO:0000256" key="6">
    <source>
        <dbReference type="ARBA" id="ARBA00023315"/>
    </source>
</evidence>
<evidence type="ECO:0000256" key="1">
    <source>
        <dbReference type="ARBA" id="ARBA00022516"/>
    </source>
</evidence>
<dbReference type="CDD" id="cd03352">
    <property type="entry name" value="LbH_LpxD"/>
    <property type="match status" value="1"/>
</dbReference>
<comment type="pathway">
    <text evidence="7">Glycolipid biosynthesis; lipid IV(A) biosynthesis; lipid IV(A) from (3R)-3-hydroxytetradecanoyl-[acyl-carrier-protein] and UDP-N-acetyl-alpha-D-glucosamine: step 3/6.</text>
</comment>
<comment type="similarity">
    <text evidence="7">Belongs to the transferase hexapeptide repeat family. LpxD subfamily.</text>
</comment>
<dbReference type="GO" id="GO:0009245">
    <property type="term" value="P:lipid A biosynthetic process"/>
    <property type="evidence" value="ECO:0007669"/>
    <property type="project" value="UniProtKB-UniRule"/>
</dbReference>
<dbReference type="InterPro" id="IPR018357">
    <property type="entry name" value="Hexapep_transf_CS"/>
</dbReference>
<comment type="catalytic activity">
    <reaction evidence="7">
        <text>a UDP-3-O-[(3R)-3-hydroxyacyl]-alpha-D-glucosamine + a (3R)-hydroxyacyl-[ACP] = a UDP-2-N,3-O-bis[(3R)-3-hydroxyacyl]-alpha-D-glucosamine + holo-[ACP] + H(+)</text>
        <dbReference type="Rhea" id="RHEA:53836"/>
        <dbReference type="Rhea" id="RHEA-COMP:9685"/>
        <dbReference type="Rhea" id="RHEA-COMP:9945"/>
        <dbReference type="ChEBI" id="CHEBI:15378"/>
        <dbReference type="ChEBI" id="CHEBI:64479"/>
        <dbReference type="ChEBI" id="CHEBI:78827"/>
        <dbReference type="ChEBI" id="CHEBI:137740"/>
        <dbReference type="ChEBI" id="CHEBI:137748"/>
        <dbReference type="EC" id="2.3.1.191"/>
    </reaction>
</comment>
<proteinExistence type="inferred from homology"/>
<evidence type="ECO:0000256" key="7">
    <source>
        <dbReference type="HAMAP-Rule" id="MF_00523"/>
    </source>
</evidence>
<evidence type="ECO:0000259" key="8">
    <source>
        <dbReference type="Pfam" id="PF04613"/>
    </source>
</evidence>
<dbReference type="Pfam" id="PF04613">
    <property type="entry name" value="LpxD"/>
    <property type="match status" value="1"/>
</dbReference>
<evidence type="ECO:0000256" key="3">
    <source>
        <dbReference type="ARBA" id="ARBA00022679"/>
    </source>
</evidence>
<dbReference type="FunFam" id="2.160.10.10:FF:000005">
    <property type="entry name" value="UDP-3-O-(3-hydroxymyristoyl)glucosamine N-acyltransferase"/>
    <property type="match status" value="1"/>
</dbReference>
<keyword evidence="3 7" id="KW-0808">Transferase</keyword>
<dbReference type="PROSITE" id="PS00101">
    <property type="entry name" value="HEXAPEP_TRANSFERASES"/>
    <property type="match status" value="2"/>
</dbReference>
<dbReference type="EMBL" id="UHJC01000001">
    <property type="protein sequence ID" value="SUP85256.1"/>
    <property type="molecule type" value="Genomic_DNA"/>
</dbReference>
<keyword evidence="2 7" id="KW-0441">Lipid A biosynthesis</keyword>
<dbReference type="InterPro" id="IPR007691">
    <property type="entry name" value="LpxD"/>
</dbReference>
<feature type="domain" description="UDP-3-O-[3-hydroxymyristoyl] glucosamine N-acyltransferase non-repeat region" evidence="8">
    <location>
        <begin position="22"/>
        <end position="88"/>
    </location>
</feature>
<dbReference type="GO" id="GO:0016020">
    <property type="term" value="C:membrane"/>
    <property type="evidence" value="ECO:0007669"/>
    <property type="project" value="GOC"/>
</dbReference>
<dbReference type="NCBIfam" id="TIGR01853">
    <property type="entry name" value="lipid_A_lpxD"/>
    <property type="match status" value="1"/>
</dbReference>
<dbReference type="Pfam" id="PF00132">
    <property type="entry name" value="Hexapep"/>
    <property type="match status" value="3"/>
</dbReference>
<dbReference type="SUPFAM" id="SSF51161">
    <property type="entry name" value="Trimeric LpxA-like enzymes"/>
    <property type="match status" value="1"/>
</dbReference>
<dbReference type="GO" id="GO:0016410">
    <property type="term" value="F:N-acyltransferase activity"/>
    <property type="evidence" value="ECO:0007669"/>
    <property type="project" value="InterPro"/>
</dbReference>
<dbReference type="Proteomes" id="UP000255087">
    <property type="component" value="Unassembled WGS sequence"/>
</dbReference>
<dbReference type="PANTHER" id="PTHR43378:SF2">
    <property type="entry name" value="UDP-3-O-ACYLGLUCOSAMINE N-ACYLTRANSFERASE 1, MITOCHONDRIAL-RELATED"/>
    <property type="match status" value="1"/>
</dbReference>
<organism evidence="9 10">
    <name type="scientific">Yersinia pseudotuberculosis</name>
    <dbReference type="NCBI Taxonomy" id="633"/>
    <lineage>
        <taxon>Bacteria</taxon>
        <taxon>Pseudomonadati</taxon>
        <taxon>Pseudomonadota</taxon>
        <taxon>Gammaproteobacteria</taxon>
        <taxon>Enterobacterales</taxon>
        <taxon>Yersiniaceae</taxon>
        <taxon>Yersinia</taxon>
    </lineage>
</organism>
<dbReference type="InterPro" id="IPR020573">
    <property type="entry name" value="UDP_GlcNAc_AcTrfase_non-rep"/>
</dbReference>
<dbReference type="RefSeq" id="WP_106440660.1">
    <property type="nucleotide sequence ID" value="NZ_NCLF01000002.1"/>
</dbReference>
<comment type="function">
    <text evidence="7">Catalyzes the N-acylation of UDP-3-O-(hydroxytetradecanoyl)glucosamine using 3-hydroxytetradecanoyl-ACP as the acyl donor. Is involved in the biosynthesis of lipid A, a phosphorylated glycolipid that anchors the lipopolysaccharide to the outer membrane of the cell.</text>
</comment>
<dbReference type="Gene3D" id="2.160.10.10">
    <property type="entry name" value="Hexapeptide repeat proteins"/>
    <property type="match status" value="1"/>
</dbReference>
<feature type="active site" description="Proton acceptor" evidence="7">
    <location>
        <position position="239"/>
    </location>
</feature>
<protein>
    <recommendedName>
        <fullName evidence="7">UDP-3-O-(3-hydroxymyristoyl)glucosamine N-acyltransferase</fullName>
        <shortName evidence="7">UDP-3-O-(3-OHC14)-GlcN N-acyltransferase</shortName>
        <ecNumber evidence="7">2.3.1.191</ecNumber>
    </recommendedName>
    <alternativeName>
        <fullName evidence="7">UDP-3-O-(3-hydroxytetradecanoyl)glucosamine N-acyltransferase</fullName>
    </alternativeName>
</protein>
<evidence type="ECO:0000256" key="2">
    <source>
        <dbReference type="ARBA" id="ARBA00022556"/>
    </source>
</evidence>
<comment type="catalytic activity">
    <reaction evidence="7">
        <text>UDP-3-O-[(3R)-3-hydroxytetradecanoyl]-alpha-D-glucosamine + (3R)-hydroxytetradecanoyl-[ACP] = UDP-2-N,3-O-bis[(3R)-3-hydroxytetradecanoyl]-alpha-D-glucosamine + holo-[ACP] + H(+)</text>
        <dbReference type="Rhea" id="RHEA:17817"/>
        <dbReference type="Rhea" id="RHEA-COMP:9646"/>
        <dbReference type="Rhea" id="RHEA-COMP:9685"/>
        <dbReference type="ChEBI" id="CHEBI:15378"/>
        <dbReference type="ChEBI" id="CHEBI:64479"/>
        <dbReference type="ChEBI" id="CHEBI:71573"/>
        <dbReference type="ChEBI" id="CHEBI:78474"/>
        <dbReference type="ChEBI" id="CHEBI:78847"/>
    </reaction>
</comment>
<dbReference type="NCBIfam" id="NF002060">
    <property type="entry name" value="PRK00892.1"/>
    <property type="match status" value="1"/>
</dbReference>
<dbReference type="Gene3D" id="1.20.5.170">
    <property type="match status" value="1"/>
</dbReference>
<dbReference type="AlphaFoldDB" id="A0A380QC05"/>
<keyword evidence="5 7" id="KW-0443">Lipid metabolism</keyword>
<reference evidence="9 10" key="1">
    <citation type="submission" date="2018-06" db="EMBL/GenBank/DDBJ databases">
        <authorList>
            <consortium name="Pathogen Informatics"/>
            <person name="Doyle S."/>
        </authorList>
    </citation>
    <scope>NUCLEOTIDE SEQUENCE [LARGE SCALE GENOMIC DNA]</scope>
    <source>
        <strain evidence="9 10">NCTC8580</strain>
    </source>
</reference>
<dbReference type="GO" id="GO:0103118">
    <property type="term" value="F:UDP-3-O-[(3R)-3-hydroxyacyl]-glucosamine N-acyltransferase activity"/>
    <property type="evidence" value="ECO:0007669"/>
    <property type="project" value="UniProtKB-EC"/>
</dbReference>
<keyword evidence="6 7" id="KW-0012">Acyltransferase</keyword>